<dbReference type="VEuPathDB" id="AmoebaDB:NAEGRDRAFT_48905"/>
<dbReference type="InterPro" id="IPR003591">
    <property type="entry name" value="Leu-rich_rpt_typical-subtyp"/>
</dbReference>
<dbReference type="InterPro" id="IPR006553">
    <property type="entry name" value="Leu-rich_rpt_Cys-con_subtyp"/>
</dbReference>
<dbReference type="OrthoDB" id="120976at2759"/>
<dbReference type="Gene3D" id="3.80.10.10">
    <property type="entry name" value="Ribonuclease Inhibitor"/>
    <property type="match status" value="2"/>
</dbReference>
<accession>D2VEI9</accession>
<dbReference type="KEGG" id="ngr:NAEGRDRAFT_48905"/>
<dbReference type="InterPro" id="IPR001611">
    <property type="entry name" value="Leu-rich_rpt"/>
</dbReference>
<dbReference type="GeneID" id="8850200"/>
<reference evidence="5 6" key="1">
    <citation type="journal article" date="2010" name="Cell">
        <title>The genome of Naegleria gruberi illuminates early eukaryotic versatility.</title>
        <authorList>
            <person name="Fritz-Laylin L.K."/>
            <person name="Prochnik S.E."/>
            <person name="Ginger M.L."/>
            <person name="Dacks J.B."/>
            <person name="Carpenter M.L."/>
            <person name="Field M.C."/>
            <person name="Kuo A."/>
            <person name="Paredez A."/>
            <person name="Chapman J."/>
            <person name="Pham J."/>
            <person name="Shu S."/>
            <person name="Neupane R."/>
            <person name="Cipriano M."/>
            <person name="Mancuso J."/>
            <person name="Tu H."/>
            <person name="Salamov A."/>
            <person name="Lindquist E."/>
            <person name="Shapiro H."/>
            <person name="Lucas S."/>
            <person name="Grigoriev I.V."/>
            <person name="Cande W.Z."/>
            <person name="Fulton C."/>
            <person name="Rokhsar D.S."/>
            <person name="Dawson S.C."/>
        </authorList>
    </citation>
    <scope>NUCLEOTIDE SEQUENCE [LARGE SCALE GENOMIC DNA]</scope>
    <source>
        <strain evidence="5 6">NEG-M</strain>
    </source>
</reference>
<dbReference type="PANTHER" id="PTHR24373:SF275">
    <property type="entry name" value="TIR DOMAIN-CONTAINING PROTEIN"/>
    <property type="match status" value="1"/>
</dbReference>
<dbReference type="Pfam" id="PF13516">
    <property type="entry name" value="LRR_6"/>
    <property type="match status" value="3"/>
</dbReference>
<keyword evidence="6" id="KW-1185">Reference proteome</keyword>
<evidence type="ECO:0000256" key="3">
    <source>
        <dbReference type="ARBA" id="ARBA00022737"/>
    </source>
</evidence>
<dbReference type="AlphaFoldDB" id="D2VEI9"/>
<dbReference type="PANTHER" id="PTHR24373">
    <property type="entry name" value="SLIT RELATED LEUCINE-RICH REPEAT NEURONAL PROTEIN"/>
    <property type="match status" value="1"/>
</dbReference>
<dbReference type="CDD" id="cd09917">
    <property type="entry name" value="F-box_SF"/>
    <property type="match status" value="1"/>
</dbReference>
<dbReference type="PROSITE" id="PS51450">
    <property type="entry name" value="LRR"/>
    <property type="match status" value="2"/>
</dbReference>
<dbReference type="InterPro" id="IPR050328">
    <property type="entry name" value="Dev_Immune_Receptor"/>
</dbReference>
<protein>
    <submittedName>
        <fullName evidence="5">Leucine rich repeat, typical subtype-like protein</fullName>
    </submittedName>
</protein>
<evidence type="ECO:0000313" key="5">
    <source>
        <dbReference type="EMBL" id="EFC44889.1"/>
    </source>
</evidence>
<dbReference type="Pfam" id="PF00646">
    <property type="entry name" value="F-box"/>
    <property type="match status" value="1"/>
</dbReference>
<dbReference type="InParanoid" id="D2VEI9"/>
<dbReference type="InterPro" id="IPR001810">
    <property type="entry name" value="F-box_dom"/>
</dbReference>
<dbReference type="RefSeq" id="XP_002677633.1">
    <property type="nucleotide sequence ID" value="XM_002677587.1"/>
</dbReference>
<name>D2VEI9_NAEGR</name>
<evidence type="ECO:0000256" key="2">
    <source>
        <dbReference type="ARBA" id="ARBA00022729"/>
    </source>
</evidence>
<sequence length="374" mass="41611">MAQLTTYIPDDMIYCILEFIDSIDRIRVMRVSKTFFRISLSVPLSLDLSFKKRIGIQRLSLMLKSSKNHLLKLTSLNLSENNLTKEVIEALCNCDGFPNLKSLNLQNNMIHRTGASFLGTTSKFKQLEELNLNSCSIDDVAMRLISVNQDIAESLRSLSIRNNNVGNIGVKYLCSTMVHLTKLDISKNSAFMGGEAIVNISNKLSQLTDLSINDNPIGNVAELCKNLKNLTHLDLSNCKLNDNGLKEFAENSQLVNLRILNLRSNNISNIEPLAKCKHITELRMLCLSCNSIGESFESFIQVSRVSNPFPSLQVLDLSMCSITQEVAYKLTSSTILDKLKALNISGNNIGNAENAPRLQLISSAMTFSPNMIIQ</sequence>
<keyword evidence="3" id="KW-0677">Repeat</keyword>
<feature type="domain" description="F-box" evidence="4">
    <location>
        <begin position="8"/>
        <end position="48"/>
    </location>
</feature>
<proteinExistence type="predicted"/>
<dbReference type="Pfam" id="PF00560">
    <property type="entry name" value="LRR_1"/>
    <property type="match status" value="2"/>
</dbReference>
<evidence type="ECO:0000256" key="1">
    <source>
        <dbReference type="ARBA" id="ARBA00022614"/>
    </source>
</evidence>
<dbReference type="SMART" id="SM00365">
    <property type="entry name" value="LRR_SD22"/>
    <property type="match status" value="5"/>
</dbReference>
<dbReference type="EMBL" id="GG738866">
    <property type="protein sequence ID" value="EFC44889.1"/>
    <property type="molecule type" value="Genomic_DNA"/>
</dbReference>
<dbReference type="SUPFAM" id="SSF52047">
    <property type="entry name" value="RNI-like"/>
    <property type="match status" value="1"/>
</dbReference>
<gene>
    <name evidence="5" type="ORF">NAEGRDRAFT_48905</name>
</gene>
<evidence type="ECO:0000259" key="4">
    <source>
        <dbReference type="SMART" id="SM00256"/>
    </source>
</evidence>
<dbReference type="SMART" id="SM00369">
    <property type="entry name" value="LRR_TYP"/>
    <property type="match status" value="5"/>
</dbReference>
<dbReference type="SMART" id="SM00367">
    <property type="entry name" value="LRR_CC"/>
    <property type="match status" value="4"/>
</dbReference>
<organism evidence="6">
    <name type="scientific">Naegleria gruberi</name>
    <name type="common">Amoeba</name>
    <dbReference type="NCBI Taxonomy" id="5762"/>
    <lineage>
        <taxon>Eukaryota</taxon>
        <taxon>Discoba</taxon>
        <taxon>Heterolobosea</taxon>
        <taxon>Tetramitia</taxon>
        <taxon>Eutetramitia</taxon>
        <taxon>Vahlkampfiidae</taxon>
        <taxon>Naegleria</taxon>
    </lineage>
</organism>
<dbReference type="InterPro" id="IPR032675">
    <property type="entry name" value="LRR_dom_sf"/>
</dbReference>
<evidence type="ECO:0000313" key="6">
    <source>
        <dbReference type="Proteomes" id="UP000006671"/>
    </source>
</evidence>
<dbReference type="SMART" id="SM00368">
    <property type="entry name" value="LRR_RI"/>
    <property type="match status" value="4"/>
</dbReference>
<keyword evidence="1" id="KW-0433">Leucine-rich repeat</keyword>
<dbReference type="SMART" id="SM00256">
    <property type="entry name" value="FBOX"/>
    <property type="match status" value="1"/>
</dbReference>
<dbReference type="Proteomes" id="UP000006671">
    <property type="component" value="Unassembled WGS sequence"/>
</dbReference>
<keyword evidence="2" id="KW-0732">Signal</keyword>